<evidence type="ECO:0000313" key="2">
    <source>
        <dbReference type="Proteomes" id="UP000276215"/>
    </source>
</evidence>
<keyword evidence="2" id="KW-1185">Reference proteome</keyword>
<feature type="non-terminal residue" evidence="1">
    <location>
        <position position="81"/>
    </location>
</feature>
<dbReference type="Gene3D" id="1.25.40.20">
    <property type="entry name" value="Ankyrin repeat-containing domain"/>
    <property type="match status" value="1"/>
</dbReference>
<sequence length="81" mass="8868">GLTLLCWAARNGYEGVVKILLAQEDVRTNMPDNLNETPLSWALSRGHNQIVMMLQERISCSSDPIHDGGQVVTPLSAVHAQ</sequence>
<accession>A0A3N4ISD1</accession>
<dbReference type="EMBL" id="ML120700">
    <property type="protein sequence ID" value="RPA88706.1"/>
    <property type="molecule type" value="Genomic_DNA"/>
</dbReference>
<dbReference type="InterPro" id="IPR002110">
    <property type="entry name" value="Ankyrin_rpt"/>
</dbReference>
<proteinExistence type="predicted"/>
<organism evidence="1 2">
    <name type="scientific">Choiromyces venosus 120613-1</name>
    <dbReference type="NCBI Taxonomy" id="1336337"/>
    <lineage>
        <taxon>Eukaryota</taxon>
        <taxon>Fungi</taxon>
        <taxon>Dikarya</taxon>
        <taxon>Ascomycota</taxon>
        <taxon>Pezizomycotina</taxon>
        <taxon>Pezizomycetes</taxon>
        <taxon>Pezizales</taxon>
        <taxon>Tuberaceae</taxon>
        <taxon>Choiromyces</taxon>
    </lineage>
</organism>
<dbReference type="SUPFAM" id="SSF48403">
    <property type="entry name" value="Ankyrin repeat"/>
    <property type="match status" value="1"/>
</dbReference>
<dbReference type="Proteomes" id="UP000276215">
    <property type="component" value="Unassembled WGS sequence"/>
</dbReference>
<name>A0A3N4ISD1_9PEZI</name>
<evidence type="ECO:0000313" key="1">
    <source>
        <dbReference type="EMBL" id="RPA88706.1"/>
    </source>
</evidence>
<gene>
    <name evidence="1" type="ORF">L873DRAFT_1643371</name>
</gene>
<dbReference type="OrthoDB" id="341259at2759"/>
<dbReference type="AlphaFoldDB" id="A0A3N4ISD1"/>
<feature type="non-terminal residue" evidence="1">
    <location>
        <position position="1"/>
    </location>
</feature>
<reference evidence="1 2" key="1">
    <citation type="journal article" date="2018" name="Nat. Ecol. Evol.">
        <title>Pezizomycetes genomes reveal the molecular basis of ectomycorrhizal truffle lifestyle.</title>
        <authorList>
            <person name="Murat C."/>
            <person name="Payen T."/>
            <person name="Noel B."/>
            <person name="Kuo A."/>
            <person name="Morin E."/>
            <person name="Chen J."/>
            <person name="Kohler A."/>
            <person name="Krizsan K."/>
            <person name="Balestrini R."/>
            <person name="Da Silva C."/>
            <person name="Montanini B."/>
            <person name="Hainaut M."/>
            <person name="Levati E."/>
            <person name="Barry K.W."/>
            <person name="Belfiori B."/>
            <person name="Cichocki N."/>
            <person name="Clum A."/>
            <person name="Dockter R.B."/>
            <person name="Fauchery L."/>
            <person name="Guy J."/>
            <person name="Iotti M."/>
            <person name="Le Tacon F."/>
            <person name="Lindquist E.A."/>
            <person name="Lipzen A."/>
            <person name="Malagnac F."/>
            <person name="Mello A."/>
            <person name="Molinier V."/>
            <person name="Miyauchi S."/>
            <person name="Poulain J."/>
            <person name="Riccioni C."/>
            <person name="Rubini A."/>
            <person name="Sitrit Y."/>
            <person name="Splivallo R."/>
            <person name="Traeger S."/>
            <person name="Wang M."/>
            <person name="Zifcakova L."/>
            <person name="Wipf D."/>
            <person name="Zambonelli A."/>
            <person name="Paolocci F."/>
            <person name="Nowrousian M."/>
            <person name="Ottonello S."/>
            <person name="Baldrian P."/>
            <person name="Spatafora J.W."/>
            <person name="Henrissat B."/>
            <person name="Nagy L.G."/>
            <person name="Aury J.M."/>
            <person name="Wincker P."/>
            <person name="Grigoriev I.V."/>
            <person name="Bonfante P."/>
            <person name="Martin F.M."/>
        </authorList>
    </citation>
    <scope>NUCLEOTIDE SEQUENCE [LARGE SCALE GENOMIC DNA]</scope>
    <source>
        <strain evidence="1 2">120613-1</strain>
    </source>
</reference>
<protein>
    <submittedName>
        <fullName evidence="1">Uncharacterized protein</fullName>
    </submittedName>
</protein>
<dbReference type="InterPro" id="IPR036770">
    <property type="entry name" value="Ankyrin_rpt-contain_sf"/>
</dbReference>
<dbReference type="Pfam" id="PF12796">
    <property type="entry name" value="Ank_2"/>
    <property type="match status" value="1"/>
</dbReference>